<comment type="caution">
    <text evidence="2">The sequence shown here is derived from an EMBL/GenBank/DDBJ whole genome shotgun (WGS) entry which is preliminary data.</text>
</comment>
<accession>A0A9W8NCZ0</accession>
<name>A0A9W8NCZ0_9PEZI</name>
<keyword evidence="3" id="KW-1185">Reference proteome</keyword>
<evidence type="ECO:0000313" key="3">
    <source>
        <dbReference type="Proteomes" id="UP001148614"/>
    </source>
</evidence>
<feature type="region of interest" description="Disordered" evidence="1">
    <location>
        <begin position="155"/>
        <end position="223"/>
    </location>
</feature>
<dbReference type="VEuPathDB" id="FungiDB:F4678DRAFT_485189"/>
<dbReference type="AlphaFoldDB" id="A0A9W8NCZ0"/>
<proteinExistence type="predicted"/>
<dbReference type="Proteomes" id="UP001148614">
    <property type="component" value="Unassembled WGS sequence"/>
</dbReference>
<evidence type="ECO:0000313" key="2">
    <source>
        <dbReference type="EMBL" id="KAJ3569032.1"/>
    </source>
</evidence>
<evidence type="ECO:0000256" key="1">
    <source>
        <dbReference type="SAM" id="MobiDB-lite"/>
    </source>
</evidence>
<gene>
    <name evidence="2" type="ORF">NPX13_g6217</name>
</gene>
<sequence length="235" mass="25671">MHRSPDQARRPQKQRPDLNVNTAVVADRLRDVATDSLASRKSTFPAKGKPPVSNRGLKLPASTSAANSKRNSEESFLDNDFPVDGQRVEPDYRHFRPPRDSHDLSLPSQNITRDSLLGNMLNSLDQFSLSQINTPIATTFEDDGDPYGVPRGDAFTRSMTSTSRPPANPYPAGNPHAHGYSYSSDFEGFDDAASRISSQISRGRRSDSSSGFQSGLPRINRAARRAKAAASIALT</sequence>
<reference evidence="2" key="1">
    <citation type="submission" date="2022-07" db="EMBL/GenBank/DDBJ databases">
        <title>Genome Sequence of Xylaria arbuscula.</title>
        <authorList>
            <person name="Buettner E."/>
        </authorList>
    </citation>
    <scope>NUCLEOTIDE SEQUENCE</scope>
    <source>
        <strain evidence="2">VT107</strain>
    </source>
</reference>
<organism evidence="2 3">
    <name type="scientific">Xylaria arbuscula</name>
    <dbReference type="NCBI Taxonomy" id="114810"/>
    <lineage>
        <taxon>Eukaryota</taxon>
        <taxon>Fungi</taxon>
        <taxon>Dikarya</taxon>
        <taxon>Ascomycota</taxon>
        <taxon>Pezizomycotina</taxon>
        <taxon>Sordariomycetes</taxon>
        <taxon>Xylariomycetidae</taxon>
        <taxon>Xylariales</taxon>
        <taxon>Xylariaceae</taxon>
        <taxon>Xylaria</taxon>
    </lineage>
</organism>
<feature type="compositionally biased region" description="Basic and acidic residues" evidence="1">
    <location>
        <begin position="86"/>
        <end position="103"/>
    </location>
</feature>
<dbReference type="EMBL" id="JANPWZ010001075">
    <property type="protein sequence ID" value="KAJ3569032.1"/>
    <property type="molecule type" value="Genomic_DNA"/>
</dbReference>
<protein>
    <submittedName>
        <fullName evidence="2">Uncharacterized protein</fullName>
    </submittedName>
</protein>
<feature type="region of interest" description="Disordered" evidence="1">
    <location>
        <begin position="1"/>
        <end position="108"/>
    </location>
</feature>